<keyword evidence="5 7" id="KW-0440">LIM domain</keyword>
<dbReference type="FunFam" id="2.10.110.10:FF:000001">
    <property type="entry name" value="Cysteine and glycine-rich protein 1"/>
    <property type="match status" value="2"/>
</dbReference>
<evidence type="ECO:0000256" key="5">
    <source>
        <dbReference type="ARBA" id="ARBA00023038"/>
    </source>
</evidence>
<sequence>MPLVLGGGAKCIACAKTVYKAEEKISEAGVFHKACFRCIACKKSLDSFVCIRDGQPFCKSCYGKNYGPSGYGFGNGGAGVMASENTSQKTFAHQPQMAPAATPVGTAAAAPTAAVPAGKTKYPENYKSGNDRCPRCNDRVYFAEKMVANGINWHKQCVKCALCNKRLDSTTITEREKEIYCKSCYGKCFGPKGFGYGVGSGTFAQTQ</sequence>
<keyword evidence="4 7" id="KW-0862">Zinc</keyword>
<feature type="domain" description="LIM zinc-binding" evidence="8">
    <location>
        <begin position="131"/>
        <end position="191"/>
    </location>
</feature>
<evidence type="ECO:0000313" key="10">
    <source>
        <dbReference type="Proteomes" id="UP000001307"/>
    </source>
</evidence>
<evidence type="ECO:0000256" key="1">
    <source>
        <dbReference type="ARBA" id="ARBA00004123"/>
    </source>
</evidence>
<keyword evidence="2 7" id="KW-0479">Metal-binding</keyword>
<dbReference type="PROSITE" id="PS00478">
    <property type="entry name" value="LIM_DOMAIN_1"/>
    <property type="match status" value="2"/>
</dbReference>
<reference evidence="9" key="1">
    <citation type="journal article" date="2010" name="Science">
        <title>Plasticity of animal genome architecture unmasked by rapid evolution of a pelagic tunicate.</title>
        <authorList>
            <person name="Denoeud F."/>
            <person name="Henriet S."/>
            <person name="Mungpakdee S."/>
            <person name="Aury J.M."/>
            <person name="Da Silva C."/>
            <person name="Brinkmann H."/>
            <person name="Mikhaleva J."/>
            <person name="Olsen L.C."/>
            <person name="Jubin C."/>
            <person name="Canestro C."/>
            <person name="Bouquet J.M."/>
            <person name="Danks G."/>
            <person name="Poulain J."/>
            <person name="Campsteijn C."/>
            <person name="Adamski M."/>
            <person name="Cross I."/>
            <person name="Yadetie F."/>
            <person name="Muffato M."/>
            <person name="Louis A."/>
            <person name="Butcher S."/>
            <person name="Tsagkogeorga G."/>
            <person name="Konrad A."/>
            <person name="Singh S."/>
            <person name="Jensen M.F."/>
            <person name="Cong E.H."/>
            <person name="Eikeseth-Otteraa H."/>
            <person name="Noel B."/>
            <person name="Anthouard V."/>
            <person name="Porcel B.M."/>
            <person name="Kachouri-Lafond R."/>
            <person name="Nishino A."/>
            <person name="Ugolini M."/>
            <person name="Chourrout P."/>
            <person name="Nishida H."/>
            <person name="Aasland R."/>
            <person name="Huzurbazar S."/>
            <person name="Westhof E."/>
            <person name="Delsuc F."/>
            <person name="Lehrach H."/>
            <person name="Reinhardt R."/>
            <person name="Weissenbach J."/>
            <person name="Roy S.W."/>
            <person name="Artiguenave F."/>
            <person name="Postlethwait J.H."/>
            <person name="Manak J.R."/>
            <person name="Thompson E.M."/>
            <person name="Jaillon O."/>
            <person name="Du Pasquier L."/>
            <person name="Boudinot P."/>
            <person name="Liberles D.A."/>
            <person name="Volff J.N."/>
            <person name="Philippe H."/>
            <person name="Lenhard B."/>
            <person name="Roest Crollius H."/>
            <person name="Wincker P."/>
            <person name="Chourrout D."/>
        </authorList>
    </citation>
    <scope>NUCLEOTIDE SEQUENCE [LARGE SCALE GENOMIC DNA]</scope>
</reference>
<evidence type="ECO:0000259" key="8">
    <source>
        <dbReference type="PROSITE" id="PS50023"/>
    </source>
</evidence>
<dbReference type="InParanoid" id="E4X374"/>
<dbReference type="GO" id="GO:0030018">
    <property type="term" value="C:Z disc"/>
    <property type="evidence" value="ECO:0007669"/>
    <property type="project" value="TreeGrafter"/>
</dbReference>
<evidence type="ECO:0000256" key="2">
    <source>
        <dbReference type="ARBA" id="ARBA00022723"/>
    </source>
</evidence>
<evidence type="ECO:0000256" key="7">
    <source>
        <dbReference type="PROSITE-ProRule" id="PRU00125"/>
    </source>
</evidence>
<dbReference type="EMBL" id="FN653023">
    <property type="protein sequence ID" value="CBY18078.1"/>
    <property type="molecule type" value="Genomic_DNA"/>
</dbReference>
<name>E4X374_OIKDI</name>
<keyword evidence="6" id="KW-0539">Nucleus</keyword>
<keyword evidence="3" id="KW-0677">Repeat</keyword>
<dbReference type="SUPFAM" id="SSF57716">
    <property type="entry name" value="Glucocorticoid receptor-like (DNA-binding domain)"/>
    <property type="match status" value="4"/>
</dbReference>
<dbReference type="Gene3D" id="2.10.110.10">
    <property type="entry name" value="Cysteine Rich Protein"/>
    <property type="match status" value="2"/>
</dbReference>
<evidence type="ECO:0000313" key="9">
    <source>
        <dbReference type="EMBL" id="CBY18078.1"/>
    </source>
</evidence>
<evidence type="ECO:0000256" key="6">
    <source>
        <dbReference type="ARBA" id="ARBA00023242"/>
    </source>
</evidence>
<dbReference type="SMART" id="SM00132">
    <property type="entry name" value="LIM"/>
    <property type="match status" value="2"/>
</dbReference>
<organism evidence="9">
    <name type="scientific">Oikopleura dioica</name>
    <name type="common">Tunicate</name>
    <dbReference type="NCBI Taxonomy" id="34765"/>
    <lineage>
        <taxon>Eukaryota</taxon>
        <taxon>Metazoa</taxon>
        <taxon>Chordata</taxon>
        <taxon>Tunicata</taxon>
        <taxon>Appendicularia</taxon>
        <taxon>Copelata</taxon>
        <taxon>Oikopleuridae</taxon>
        <taxon>Oikopleura</taxon>
    </lineage>
</organism>
<dbReference type="InterPro" id="IPR001781">
    <property type="entry name" value="Znf_LIM"/>
</dbReference>
<dbReference type="GO" id="GO:0008307">
    <property type="term" value="F:structural constituent of muscle"/>
    <property type="evidence" value="ECO:0007669"/>
    <property type="project" value="TreeGrafter"/>
</dbReference>
<keyword evidence="10" id="KW-1185">Reference proteome</keyword>
<comment type="subcellular location">
    <subcellularLocation>
        <location evidence="1">Nucleus</location>
    </subcellularLocation>
</comment>
<protein>
    <recommendedName>
        <fullName evidence="8">LIM zinc-binding domain-containing protein</fullName>
    </recommendedName>
</protein>
<accession>E4X374</accession>
<dbReference type="AlphaFoldDB" id="E4X374"/>
<dbReference type="Pfam" id="PF00412">
    <property type="entry name" value="LIM"/>
    <property type="match status" value="2"/>
</dbReference>
<dbReference type="Proteomes" id="UP000001307">
    <property type="component" value="Unassembled WGS sequence"/>
</dbReference>
<dbReference type="GO" id="GO:0060537">
    <property type="term" value="P:muscle tissue development"/>
    <property type="evidence" value="ECO:0007669"/>
    <property type="project" value="TreeGrafter"/>
</dbReference>
<dbReference type="PANTHER" id="PTHR24215">
    <property type="entry name" value="RHO-GTPASE-ACTIVATING PROTEIN LRG1"/>
    <property type="match status" value="1"/>
</dbReference>
<dbReference type="GO" id="GO:0005634">
    <property type="term" value="C:nucleus"/>
    <property type="evidence" value="ECO:0007669"/>
    <property type="project" value="UniProtKB-SubCell"/>
</dbReference>
<dbReference type="PANTHER" id="PTHR24215:SF35">
    <property type="entry name" value="MUSCLE LIM PROTEIN MLP84B"/>
    <property type="match status" value="1"/>
</dbReference>
<dbReference type="GO" id="GO:0046872">
    <property type="term" value="F:metal ion binding"/>
    <property type="evidence" value="ECO:0007669"/>
    <property type="project" value="UniProtKB-KW"/>
</dbReference>
<dbReference type="PROSITE" id="PS50023">
    <property type="entry name" value="LIM_DOMAIN_2"/>
    <property type="match status" value="2"/>
</dbReference>
<evidence type="ECO:0000256" key="4">
    <source>
        <dbReference type="ARBA" id="ARBA00022833"/>
    </source>
</evidence>
<feature type="domain" description="LIM zinc-binding" evidence="8">
    <location>
        <begin position="9"/>
        <end position="68"/>
    </location>
</feature>
<evidence type="ECO:0000256" key="3">
    <source>
        <dbReference type="ARBA" id="ARBA00022737"/>
    </source>
</evidence>
<dbReference type="CDD" id="cd09326">
    <property type="entry name" value="LIM_CRP_like"/>
    <property type="match status" value="1"/>
</dbReference>
<gene>
    <name evidence="9" type="ORF">GSOID_T00017713001</name>
</gene>
<proteinExistence type="predicted"/>
<dbReference type="GO" id="GO:0045214">
    <property type="term" value="P:sarcomere organization"/>
    <property type="evidence" value="ECO:0007669"/>
    <property type="project" value="TreeGrafter"/>
</dbReference>
<dbReference type="OrthoDB" id="1679758at2759"/>
<dbReference type="GO" id="GO:0042805">
    <property type="term" value="F:actinin binding"/>
    <property type="evidence" value="ECO:0007669"/>
    <property type="project" value="TreeGrafter"/>
</dbReference>